<dbReference type="InterPro" id="IPR002933">
    <property type="entry name" value="Peptidase_M20"/>
</dbReference>
<proteinExistence type="inferred from homology"/>
<comment type="caution">
    <text evidence="7">The sequence shown here is derived from an EMBL/GenBank/DDBJ whole genome shotgun (WGS) entry which is preliminary data.</text>
</comment>
<dbReference type="SUPFAM" id="SSF53187">
    <property type="entry name" value="Zn-dependent exopeptidases"/>
    <property type="match status" value="1"/>
</dbReference>
<gene>
    <name evidence="7" type="ORF">ACFP3T_03005</name>
</gene>
<evidence type="ECO:0000313" key="8">
    <source>
        <dbReference type="Proteomes" id="UP001596253"/>
    </source>
</evidence>
<evidence type="ECO:0000256" key="1">
    <source>
        <dbReference type="ARBA" id="ARBA00001947"/>
    </source>
</evidence>
<organism evidence="7 8">
    <name type="scientific">Lactiplantibacillus dongliensis</name>
    <dbReference type="NCBI Taxonomy" id="2559919"/>
    <lineage>
        <taxon>Bacteria</taxon>
        <taxon>Bacillati</taxon>
        <taxon>Bacillota</taxon>
        <taxon>Bacilli</taxon>
        <taxon>Lactobacillales</taxon>
        <taxon>Lactobacillaceae</taxon>
        <taxon>Lactiplantibacillus</taxon>
    </lineage>
</organism>
<accession>A0ABW1R3U7</accession>
<dbReference type="Pfam" id="PF07687">
    <property type="entry name" value="M20_dimer"/>
    <property type="match status" value="1"/>
</dbReference>
<dbReference type="InterPro" id="IPR050072">
    <property type="entry name" value="Peptidase_M20A"/>
</dbReference>
<evidence type="ECO:0000256" key="3">
    <source>
        <dbReference type="ARBA" id="ARBA00022723"/>
    </source>
</evidence>
<dbReference type="Gene3D" id="3.30.70.360">
    <property type="match status" value="1"/>
</dbReference>
<dbReference type="PROSITE" id="PS00758">
    <property type="entry name" value="ARGE_DAPE_CPG2_1"/>
    <property type="match status" value="1"/>
</dbReference>
<evidence type="ECO:0000259" key="6">
    <source>
        <dbReference type="Pfam" id="PF07687"/>
    </source>
</evidence>
<dbReference type="CDD" id="cd08659">
    <property type="entry name" value="M20_ArgE_DapE-like"/>
    <property type="match status" value="1"/>
</dbReference>
<dbReference type="Pfam" id="PF01546">
    <property type="entry name" value="Peptidase_M20"/>
    <property type="match status" value="1"/>
</dbReference>
<dbReference type="EMBL" id="JBHSSD010000010">
    <property type="protein sequence ID" value="MFC6163641.1"/>
    <property type="molecule type" value="Genomic_DNA"/>
</dbReference>
<comment type="similarity">
    <text evidence="2">Belongs to the peptidase M20A family.</text>
</comment>
<dbReference type="Proteomes" id="UP001596253">
    <property type="component" value="Unassembled WGS sequence"/>
</dbReference>
<dbReference type="SUPFAM" id="SSF55031">
    <property type="entry name" value="Bacterial exopeptidase dimerisation domain"/>
    <property type="match status" value="1"/>
</dbReference>
<keyword evidence="4" id="KW-0378">Hydrolase</keyword>
<feature type="domain" description="Peptidase M20 dimerisation" evidence="6">
    <location>
        <begin position="210"/>
        <end position="313"/>
    </location>
</feature>
<protein>
    <submittedName>
        <fullName evidence="7">ArgE/DapE family deacylase</fullName>
    </submittedName>
</protein>
<evidence type="ECO:0000256" key="2">
    <source>
        <dbReference type="ARBA" id="ARBA00006247"/>
    </source>
</evidence>
<evidence type="ECO:0000256" key="5">
    <source>
        <dbReference type="ARBA" id="ARBA00022833"/>
    </source>
</evidence>
<dbReference type="RefSeq" id="WP_379852558.1">
    <property type="nucleotide sequence ID" value="NZ_BJDK01000050.1"/>
</dbReference>
<name>A0ABW1R3U7_9LACO</name>
<dbReference type="NCBIfam" id="NF006365">
    <property type="entry name" value="PRK08588.1"/>
    <property type="match status" value="1"/>
</dbReference>
<comment type="cofactor">
    <cofactor evidence="1">
        <name>Zn(2+)</name>
        <dbReference type="ChEBI" id="CHEBI:29105"/>
    </cofactor>
</comment>
<evidence type="ECO:0000313" key="7">
    <source>
        <dbReference type="EMBL" id="MFC6163641.1"/>
    </source>
</evidence>
<dbReference type="InterPro" id="IPR011650">
    <property type="entry name" value="Peptidase_M20_dimer"/>
</dbReference>
<evidence type="ECO:0000256" key="4">
    <source>
        <dbReference type="ARBA" id="ARBA00022801"/>
    </source>
</evidence>
<keyword evidence="3" id="KW-0479">Metal-binding</keyword>
<reference evidence="8" key="1">
    <citation type="journal article" date="2019" name="Int. J. Syst. Evol. Microbiol.">
        <title>The Global Catalogue of Microorganisms (GCM) 10K type strain sequencing project: providing services to taxonomists for standard genome sequencing and annotation.</title>
        <authorList>
            <consortium name="The Broad Institute Genomics Platform"/>
            <consortium name="The Broad Institute Genome Sequencing Center for Infectious Disease"/>
            <person name="Wu L."/>
            <person name="Ma J."/>
        </authorList>
    </citation>
    <scope>NUCLEOTIDE SEQUENCE [LARGE SCALE GENOMIC DNA]</scope>
    <source>
        <strain evidence="8">CCM 8932</strain>
    </source>
</reference>
<sequence length="417" mass="44903">MTRWSSMDETVQALSELVKMNTVNDHEAVVADYLAALLKQHGIESKLIEYAPGRTSLVAEIGDGNGPVVGFDGHADTVTFGDAAKWAVDPLAGVVKDNRLFGCGATDMKSGLLAGLFALINLKEQNVPLHGTLRYMATVGEEDGHLGAEQLVDLGYADDIDALIVGEPSGADKRLLTQPSIQAMLGADDATARKMMAANPTTEQHFIELAHKGSLTFTVRSKGVAAHSSMPTIGKNAIDALMTYYQQQTAYFDSFKAVKNPVLGATVPVVTLIKGGEQINTVPANAEMSVKIRTIPELRNDKIIAALEKIIADCNAQGAELTLTVQDSFYPVHTPASAHLVQVAKQIGEQVLTQALPYFGAPGGTDASSYIVKNPDMEIIVFGPGNITAHQVNEYVDLDMYQRFIKLYEQLFTKLLK</sequence>
<dbReference type="InterPro" id="IPR036264">
    <property type="entry name" value="Bact_exopeptidase_dim_dom"/>
</dbReference>
<keyword evidence="5" id="KW-0862">Zinc</keyword>
<keyword evidence="8" id="KW-1185">Reference proteome</keyword>
<dbReference type="PANTHER" id="PTHR43808:SF8">
    <property type="entry name" value="PEPTIDASE M20 DIMERISATION DOMAIN-CONTAINING PROTEIN"/>
    <property type="match status" value="1"/>
</dbReference>
<dbReference type="Gene3D" id="3.40.630.10">
    <property type="entry name" value="Zn peptidases"/>
    <property type="match status" value="2"/>
</dbReference>
<dbReference type="PANTHER" id="PTHR43808">
    <property type="entry name" value="ACETYLORNITHINE DEACETYLASE"/>
    <property type="match status" value="1"/>
</dbReference>
<dbReference type="InterPro" id="IPR001261">
    <property type="entry name" value="ArgE/DapE_CS"/>
</dbReference>